<dbReference type="OrthoDB" id="4044803at2759"/>
<keyword evidence="5" id="KW-0560">Oxidoreductase</keyword>
<dbReference type="InParanoid" id="G0VAF4"/>
<comment type="function">
    <text evidence="1">Putative mitochondrial redox protein which could be involved in the reduction of small toxic molecules.</text>
</comment>
<comment type="subcellular location">
    <subcellularLocation>
        <location evidence="2">Mitochondrion</location>
    </subcellularLocation>
</comment>
<dbReference type="GO" id="GO:0051051">
    <property type="term" value="P:negative regulation of transport"/>
    <property type="evidence" value="ECO:0007669"/>
    <property type="project" value="EnsemblFungi"/>
</dbReference>
<comment type="similarity">
    <text evidence="3">Belongs to the FMP46 family.</text>
</comment>
<dbReference type="Proteomes" id="UP000001640">
    <property type="component" value="Chromosome 2"/>
</dbReference>
<dbReference type="KEGG" id="ncs:NCAS_0B08000"/>
<dbReference type="SUPFAM" id="SSF52833">
    <property type="entry name" value="Thioredoxin-like"/>
    <property type="match status" value="1"/>
</dbReference>
<evidence type="ECO:0000313" key="7">
    <source>
        <dbReference type="EMBL" id="CCC68884.1"/>
    </source>
</evidence>
<dbReference type="OMA" id="LWVDWEK"/>
<dbReference type="InterPro" id="IPR036249">
    <property type="entry name" value="Thioredoxin-like_sf"/>
</dbReference>
<organism evidence="7 8">
    <name type="scientific">Naumovozyma castellii</name>
    <name type="common">Yeast</name>
    <name type="synonym">Saccharomyces castellii</name>
    <dbReference type="NCBI Taxonomy" id="27288"/>
    <lineage>
        <taxon>Eukaryota</taxon>
        <taxon>Fungi</taxon>
        <taxon>Dikarya</taxon>
        <taxon>Ascomycota</taxon>
        <taxon>Saccharomycotina</taxon>
        <taxon>Saccharomycetes</taxon>
        <taxon>Saccharomycetales</taxon>
        <taxon>Saccharomycetaceae</taxon>
        <taxon>Naumovozyma</taxon>
    </lineage>
</organism>
<proteinExistence type="inferred from homology"/>
<sequence length="130" mass="14782">MSLFRTIQKNPRTISLFCDSIENNKSCSSILQFLKADTSNKFNVELVSTFPTLDQLKYIYGINPIVSSIQVNHINGILKLKSFDPLFGSSLHKCVKSGVWNPNVSLWVDWEKKCIGNDLKSIQDLFKINL</sequence>
<reference key="2">
    <citation type="submission" date="2011-08" db="EMBL/GenBank/DDBJ databases">
        <title>Genome sequence of Naumovozyma castellii.</title>
        <authorList>
            <person name="Gordon J.L."/>
            <person name="Armisen D."/>
            <person name="Proux-Wera E."/>
            <person name="OhEigeartaigh S.S."/>
            <person name="Byrne K.P."/>
            <person name="Wolfe K.H."/>
        </authorList>
    </citation>
    <scope>NUCLEOTIDE SEQUENCE</scope>
    <source>
        <strain>Type strain:CBS 4309</strain>
    </source>
</reference>
<gene>
    <name evidence="7" type="primary">NCAS0B08000</name>
    <name evidence="7" type="ordered locus">NCAS_0B08000</name>
</gene>
<evidence type="ECO:0000256" key="5">
    <source>
        <dbReference type="ARBA" id="ARBA00023002"/>
    </source>
</evidence>
<protein>
    <recommendedName>
        <fullName evidence="9">Redox protein FMP46, mitochondrial</fullName>
    </recommendedName>
</protein>
<dbReference type="GO" id="GO:0005739">
    <property type="term" value="C:mitochondrion"/>
    <property type="evidence" value="ECO:0007669"/>
    <property type="project" value="UniProtKB-SubCell"/>
</dbReference>
<evidence type="ECO:0008006" key="9">
    <source>
        <dbReference type="Google" id="ProtNLM"/>
    </source>
</evidence>
<dbReference type="FunCoup" id="G0VAF4">
    <property type="interactions" value="83"/>
</dbReference>
<evidence type="ECO:0000313" key="8">
    <source>
        <dbReference type="Proteomes" id="UP000001640"/>
    </source>
</evidence>
<evidence type="ECO:0000256" key="6">
    <source>
        <dbReference type="ARBA" id="ARBA00023128"/>
    </source>
</evidence>
<dbReference type="eggNOG" id="ENOG502S4SU">
    <property type="taxonomic scope" value="Eukaryota"/>
</dbReference>
<dbReference type="InterPro" id="IPR012882">
    <property type="entry name" value="Fmp46"/>
</dbReference>
<reference evidence="7 8" key="1">
    <citation type="journal article" date="2011" name="Proc. Natl. Acad. Sci. U.S.A.">
        <title>Evolutionary erosion of yeast sex chromosomes by mating-type switching accidents.</title>
        <authorList>
            <person name="Gordon J.L."/>
            <person name="Armisen D."/>
            <person name="Proux-Wera E."/>
            <person name="Oheigeartaigh S.S."/>
            <person name="Byrne K.P."/>
            <person name="Wolfe K.H."/>
        </authorList>
    </citation>
    <scope>NUCLEOTIDE SEQUENCE [LARGE SCALE GENOMIC DNA]</scope>
    <source>
        <strain evidence="8">ATCC 76901 / BCRC 22586 / CBS 4309 / NBRC 1992 / NRRL Y-12630</strain>
    </source>
</reference>
<dbReference type="AlphaFoldDB" id="G0VAF4"/>
<dbReference type="Pfam" id="PF07955">
    <property type="entry name" value="DUF1687"/>
    <property type="match status" value="1"/>
</dbReference>
<evidence type="ECO:0000256" key="4">
    <source>
        <dbReference type="ARBA" id="ARBA00022946"/>
    </source>
</evidence>
<dbReference type="GeneID" id="96902441"/>
<dbReference type="HOGENOM" id="CLU_1939538_0_0_1"/>
<name>G0VAF4_NAUCA</name>
<dbReference type="EMBL" id="HE576753">
    <property type="protein sequence ID" value="CCC68884.1"/>
    <property type="molecule type" value="Genomic_DNA"/>
</dbReference>
<dbReference type="RefSeq" id="XP_003675255.1">
    <property type="nucleotide sequence ID" value="XM_003675207.1"/>
</dbReference>
<evidence type="ECO:0000256" key="1">
    <source>
        <dbReference type="ARBA" id="ARBA00002963"/>
    </source>
</evidence>
<dbReference type="PANTHER" id="PTHR28071:SF1">
    <property type="entry name" value="REDOX PROTEIN FMP46, MITOCHONDRIAL-RELATED"/>
    <property type="match status" value="1"/>
</dbReference>
<keyword evidence="8" id="KW-1185">Reference proteome</keyword>
<keyword evidence="6" id="KW-0496">Mitochondrion</keyword>
<keyword evidence="4" id="KW-0809">Transit peptide</keyword>
<dbReference type="PANTHER" id="PTHR28071">
    <property type="entry name" value="REDOX PROTEIN FMP46, MITOCHONDRIAL-RELATED"/>
    <property type="match status" value="1"/>
</dbReference>
<dbReference type="Gene3D" id="3.40.30.10">
    <property type="entry name" value="Glutaredoxin"/>
    <property type="match status" value="1"/>
</dbReference>
<accession>G0VAF4</accession>
<evidence type="ECO:0000256" key="2">
    <source>
        <dbReference type="ARBA" id="ARBA00004173"/>
    </source>
</evidence>
<evidence type="ECO:0000256" key="3">
    <source>
        <dbReference type="ARBA" id="ARBA00009734"/>
    </source>
</evidence>
<dbReference type="GO" id="GO:0016491">
    <property type="term" value="F:oxidoreductase activity"/>
    <property type="evidence" value="ECO:0007669"/>
    <property type="project" value="UniProtKB-KW"/>
</dbReference>